<reference evidence="1" key="1">
    <citation type="journal article" date="2020" name="mSystems">
        <title>Genome- and Community-Level Interaction Insights into Carbon Utilization and Element Cycling Functions of Hydrothermarchaeota in Hydrothermal Sediment.</title>
        <authorList>
            <person name="Zhou Z."/>
            <person name="Liu Y."/>
            <person name="Xu W."/>
            <person name="Pan J."/>
            <person name="Luo Z.H."/>
            <person name="Li M."/>
        </authorList>
    </citation>
    <scope>NUCLEOTIDE SEQUENCE [LARGE SCALE GENOMIC DNA]</scope>
    <source>
        <strain evidence="1">HyVt-76</strain>
    </source>
</reference>
<organism evidence="1">
    <name type="scientific">Caldithrix abyssi</name>
    <dbReference type="NCBI Taxonomy" id="187145"/>
    <lineage>
        <taxon>Bacteria</taxon>
        <taxon>Pseudomonadati</taxon>
        <taxon>Calditrichota</taxon>
        <taxon>Calditrichia</taxon>
        <taxon>Calditrichales</taxon>
        <taxon>Calditrichaceae</taxon>
        <taxon>Caldithrix</taxon>
    </lineage>
</organism>
<proteinExistence type="predicted"/>
<sequence length="104" mass="11829">MDTLRKCILVFSAILLVINLQSCSKKSTNNDEGEKAKIECDGIWFGSFIVQPEQQLHMTFALIGPEGESFFGIYDTTYFDFVINLHGWFKTEKELIKGTLDVLT</sequence>
<accession>A0A7V5H243</accession>
<evidence type="ECO:0000313" key="1">
    <source>
        <dbReference type="EMBL" id="HHE54360.1"/>
    </source>
</evidence>
<gene>
    <name evidence="1" type="ORF">ENL21_01160</name>
</gene>
<feature type="non-terminal residue" evidence="1">
    <location>
        <position position="104"/>
    </location>
</feature>
<dbReference type="EMBL" id="DRTD01000084">
    <property type="protein sequence ID" value="HHE54360.1"/>
    <property type="molecule type" value="Genomic_DNA"/>
</dbReference>
<name>A0A7V5H243_CALAY</name>
<dbReference type="AlphaFoldDB" id="A0A7V5H243"/>
<comment type="caution">
    <text evidence="1">The sequence shown here is derived from an EMBL/GenBank/DDBJ whole genome shotgun (WGS) entry which is preliminary data.</text>
</comment>
<protein>
    <submittedName>
        <fullName evidence="1">Uncharacterized protein</fullName>
    </submittedName>
</protein>
<dbReference type="Proteomes" id="UP000886111">
    <property type="component" value="Unassembled WGS sequence"/>
</dbReference>